<dbReference type="Gene3D" id="3.10.360.10">
    <property type="entry name" value="Antimicrobial Peptide, Beta-defensin 2, Chain A"/>
    <property type="match status" value="1"/>
</dbReference>
<dbReference type="SUPFAM" id="SSF57392">
    <property type="entry name" value="Defensin-like"/>
    <property type="match status" value="1"/>
</dbReference>
<evidence type="ECO:0000313" key="8">
    <source>
        <dbReference type="EMBL" id="KAB0339625.1"/>
    </source>
</evidence>
<proteinExistence type="predicted"/>
<evidence type="ECO:0000313" key="10">
    <source>
        <dbReference type="Proteomes" id="UP000326458"/>
    </source>
</evidence>
<organism evidence="9 10">
    <name type="scientific">Muntiacus muntjak</name>
    <name type="common">Barking deer</name>
    <name type="synonym">Indian muntjac</name>
    <dbReference type="NCBI Taxonomy" id="9888"/>
    <lineage>
        <taxon>Eukaryota</taxon>
        <taxon>Metazoa</taxon>
        <taxon>Chordata</taxon>
        <taxon>Craniata</taxon>
        <taxon>Vertebrata</taxon>
        <taxon>Euteleostomi</taxon>
        <taxon>Mammalia</taxon>
        <taxon>Eutheria</taxon>
        <taxon>Laurasiatheria</taxon>
        <taxon>Artiodactyla</taxon>
        <taxon>Ruminantia</taxon>
        <taxon>Pecora</taxon>
        <taxon>Cervidae</taxon>
        <taxon>Muntiacinae</taxon>
        <taxon>Muntiacus</taxon>
    </lineage>
</organism>
<gene>
    <name evidence="9" type="ORF">FD754_023779</name>
    <name evidence="8" type="ORF">FD754_023781</name>
</gene>
<accession>A0A5N3US93</accession>
<evidence type="ECO:0000256" key="5">
    <source>
        <dbReference type="ARBA" id="ARBA00023022"/>
    </source>
</evidence>
<feature type="domain" description="Beta-defensin-like" evidence="7">
    <location>
        <begin position="23"/>
        <end position="53"/>
    </location>
</feature>
<sequence>MGGLLYLFMRQEESNGGIISGLQRYYCRRRSGWCALIGCLPNEEQIGRCSLSGRTRCRKKK</sequence>
<name>A0A5N3US93_MUNMU</name>
<protein>
    <recommendedName>
        <fullName evidence="7">Beta-defensin-like domain-containing protein</fullName>
    </recommendedName>
</protein>
<keyword evidence="3" id="KW-0929">Antimicrobial</keyword>
<comment type="caution">
    <text evidence="9">The sequence shown here is derived from an EMBL/GenBank/DDBJ whole genome shotgun (WGS) entry which is preliminary data.</text>
</comment>
<dbReference type="EMBL" id="VCEA01001396">
    <property type="protein sequence ID" value="KAB0339625.1"/>
    <property type="molecule type" value="Genomic_DNA"/>
</dbReference>
<dbReference type="Proteomes" id="UP000326458">
    <property type="component" value="Unassembled WGS sequence"/>
</dbReference>
<dbReference type="Pfam" id="PF00711">
    <property type="entry name" value="Defensin_beta"/>
    <property type="match status" value="1"/>
</dbReference>
<evidence type="ECO:0000256" key="3">
    <source>
        <dbReference type="ARBA" id="ARBA00022529"/>
    </source>
</evidence>
<dbReference type="GO" id="GO:0005576">
    <property type="term" value="C:extracellular region"/>
    <property type="evidence" value="ECO:0007669"/>
    <property type="project" value="UniProtKB-SubCell"/>
</dbReference>
<keyword evidence="2" id="KW-0964">Secreted</keyword>
<comment type="subcellular location">
    <subcellularLocation>
        <location evidence="1">Secreted</location>
    </subcellularLocation>
</comment>
<dbReference type="EMBL" id="VCEA01001395">
    <property type="protein sequence ID" value="KAB0339627.1"/>
    <property type="molecule type" value="Genomic_DNA"/>
</dbReference>
<reference evidence="9 10" key="1">
    <citation type="submission" date="2019-06" db="EMBL/GenBank/DDBJ databases">
        <title>Discovery of a novel chromosome fission-fusion reversal in muntjac.</title>
        <authorList>
            <person name="Mudd A.B."/>
            <person name="Bredeson J.V."/>
            <person name="Baum R."/>
            <person name="Hockemeyer D."/>
            <person name="Rokhsar D.S."/>
        </authorList>
    </citation>
    <scope>NUCLEOTIDE SEQUENCE [LARGE SCALE GENOMIC DNA]</scope>
    <source>
        <strain evidence="9">UTSW_UCB_Mm</strain>
        <tissue evidence="9">Fibroblast cell line</tissue>
    </source>
</reference>
<keyword evidence="5" id="KW-0044">Antibiotic</keyword>
<dbReference type="AlphaFoldDB" id="A0A5N3US93"/>
<keyword evidence="10" id="KW-1185">Reference proteome</keyword>
<evidence type="ECO:0000256" key="4">
    <source>
        <dbReference type="ARBA" id="ARBA00022940"/>
    </source>
</evidence>
<dbReference type="InterPro" id="IPR001855">
    <property type="entry name" value="Defensin_beta-like"/>
</dbReference>
<evidence type="ECO:0000256" key="1">
    <source>
        <dbReference type="ARBA" id="ARBA00004613"/>
    </source>
</evidence>
<dbReference type="GO" id="GO:0042742">
    <property type="term" value="P:defense response to bacterium"/>
    <property type="evidence" value="ECO:0007669"/>
    <property type="project" value="UniProtKB-KW"/>
</dbReference>
<keyword evidence="6" id="KW-1015">Disulfide bond</keyword>
<evidence type="ECO:0000259" key="7">
    <source>
        <dbReference type="Pfam" id="PF00711"/>
    </source>
</evidence>
<evidence type="ECO:0000313" key="9">
    <source>
        <dbReference type="EMBL" id="KAB0339627.1"/>
    </source>
</evidence>
<keyword evidence="4" id="KW-0211">Defensin</keyword>
<evidence type="ECO:0000256" key="6">
    <source>
        <dbReference type="ARBA" id="ARBA00023157"/>
    </source>
</evidence>
<evidence type="ECO:0000256" key="2">
    <source>
        <dbReference type="ARBA" id="ARBA00022525"/>
    </source>
</evidence>
<dbReference type="FunFam" id="3.10.360.10:FF:000001">
    <property type="entry name" value="Beta-defensin 1"/>
    <property type="match status" value="1"/>
</dbReference>